<dbReference type="PANTHER" id="PTHR47163:SF2">
    <property type="entry name" value="SI:DKEY-17M8.2"/>
    <property type="match status" value="1"/>
</dbReference>
<organism evidence="2 3">
    <name type="scientific">Caenorhabditis remanei</name>
    <name type="common">Caenorhabditis vulgaris</name>
    <dbReference type="NCBI Taxonomy" id="31234"/>
    <lineage>
        <taxon>Eukaryota</taxon>
        <taxon>Metazoa</taxon>
        <taxon>Ecdysozoa</taxon>
        <taxon>Nematoda</taxon>
        <taxon>Chromadorea</taxon>
        <taxon>Rhabditida</taxon>
        <taxon>Rhabditina</taxon>
        <taxon>Rhabditomorpha</taxon>
        <taxon>Rhabditoidea</taxon>
        <taxon>Rhabditidae</taxon>
        <taxon>Peloderinae</taxon>
        <taxon>Caenorhabditis</taxon>
    </lineage>
</organism>
<protein>
    <recommendedName>
        <fullName evidence="1">ISXO2-like transposase domain-containing protein</fullName>
    </recommendedName>
</protein>
<evidence type="ECO:0000313" key="3">
    <source>
        <dbReference type="Proteomes" id="UP000483820"/>
    </source>
</evidence>
<sequence>MSLSTLKSVNHVAGLITSEQVALDLFFAEGVIAPIRKCKKCGRDMVLRKRKETFEGKQIEGLLNGGIRKGSWLDKTRISLKDAILTIVLWINRYSSTMIRNETKLNPGTVVDFRNYLRNACTEIRETYVKLGGPNSVIQIDEYAVHSRKYGRGEADRELTWILGAIETGSRKCFVQIVPNRSMSTMIPILRRWISPDSTVWTDSHKSYSSLNKYFRHHETVNHSIEFTKVGPDGTIIHTNSIESLWKRLKTPLKEMNGTSEALLPSYLDELVVREHEADGFAGAIWNYIKNFK</sequence>
<accession>A0A6A5G759</accession>
<dbReference type="InterPro" id="IPR024445">
    <property type="entry name" value="Tnp_ISXO2-like"/>
</dbReference>
<dbReference type="InterPro" id="IPR053164">
    <property type="entry name" value="IS1016-like_transposase"/>
</dbReference>
<dbReference type="SMART" id="SM01126">
    <property type="entry name" value="DDE_Tnp_IS1595"/>
    <property type="match status" value="1"/>
</dbReference>
<dbReference type="Proteomes" id="UP000483820">
    <property type="component" value="Chromosome V"/>
</dbReference>
<comment type="caution">
    <text evidence="2">The sequence shown here is derived from an EMBL/GenBank/DDBJ whole genome shotgun (WGS) entry which is preliminary data.</text>
</comment>
<evidence type="ECO:0000259" key="1">
    <source>
        <dbReference type="SMART" id="SM01126"/>
    </source>
</evidence>
<proteinExistence type="predicted"/>
<dbReference type="RefSeq" id="XP_053580975.1">
    <property type="nucleotide sequence ID" value="XM_053732062.1"/>
</dbReference>
<dbReference type="AlphaFoldDB" id="A0A6A5G759"/>
<dbReference type="EMBL" id="WUAV01000005">
    <property type="protein sequence ID" value="KAF1750837.1"/>
    <property type="molecule type" value="Genomic_DNA"/>
</dbReference>
<dbReference type="PANTHER" id="PTHR47163">
    <property type="entry name" value="DDE_TNP_IS1595 DOMAIN-CONTAINING PROTEIN"/>
    <property type="match status" value="1"/>
</dbReference>
<reference evidence="2 3" key="1">
    <citation type="submission" date="2019-12" db="EMBL/GenBank/DDBJ databases">
        <title>Chromosome-level assembly of the Caenorhabditis remanei genome.</title>
        <authorList>
            <person name="Teterina A.A."/>
            <person name="Willis J.H."/>
            <person name="Phillips P.C."/>
        </authorList>
    </citation>
    <scope>NUCLEOTIDE SEQUENCE [LARGE SCALE GENOMIC DNA]</scope>
    <source>
        <strain evidence="2 3">PX506</strain>
        <tissue evidence="2">Whole organism</tissue>
    </source>
</reference>
<dbReference type="GeneID" id="78776548"/>
<name>A0A6A5G759_CAERE</name>
<dbReference type="NCBIfam" id="NF033547">
    <property type="entry name" value="transpos_IS1595"/>
    <property type="match status" value="1"/>
</dbReference>
<evidence type="ECO:0000313" key="2">
    <source>
        <dbReference type="EMBL" id="KAF1750837.1"/>
    </source>
</evidence>
<dbReference type="CTD" id="78776548"/>
<dbReference type="KEGG" id="crq:GCK72_017388"/>
<gene>
    <name evidence="2" type="ORF">GCK72_017388</name>
</gene>
<dbReference type="Pfam" id="PF12762">
    <property type="entry name" value="DDE_Tnp_IS1595"/>
    <property type="match status" value="1"/>
</dbReference>
<feature type="domain" description="ISXO2-like transposase" evidence="1">
    <location>
        <begin position="130"/>
        <end position="276"/>
    </location>
</feature>